<dbReference type="PANTHER" id="PTHR43085:SF57">
    <property type="entry name" value="CARBOHYDRATE KINASE PFKB DOMAIN-CONTAINING PROTEIN"/>
    <property type="match status" value="1"/>
</dbReference>
<dbReference type="InterPro" id="IPR050306">
    <property type="entry name" value="PfkB_Carbo_kinase"/>
</dbReference>
<dbReference type="EMBL" id="LXKT01000029">
    <property type="protein sequence ID" value="OCJ32664.1"/>
    <property type="molecule type" value="Genomic_DNA"/>
</dbReference>
<keyword evidence="2" id="KW-0808">Transferase</keyword>
<dbReference type="InterPro" id="IPR002173">
    <property type="entry name" value="Carboh/pur_kinase_PfkB_CS"/>
</dbReference>
<evidence type="ECO:0000256" key="2">
    <source>
        <dbReference type="ARBA" id="ARBA00022679"/>
    </source>
</evidence>
<dbReference type="SUPFAM" id="SSF53613">
    <property type="entry name" value="Ribokinase-like"/>
    <property type="match status" value="1"/>
</dbReference>
<dbReference type="RefSeq" id="WP_065689001.1">
    <property type="nucleotide sequence ID" value="NZ_LXKT01000029.1"/>
</dbReference>
<evidence type="ECO:0000259" key="4">
    <source>
        <dbReference type="Pfam" id="PF00294"/>
    </source>
</evidence>
<dbReference type="AlphaFoldDB" id="A0AB36EBY2"/>
<dbReference type="PROSITE" id="PS00584">
    <property type="entry name" value="PFKB_KINASES_2"/>
    <property type="match status" value="1"/>
</dbReference>
<protein>
    <recommendedName>
        <fullName evidence="4">Carbohydrate kinase PfkB domain-containing protein</fullName>
    </recommendedName>
</protein>
<evidence type="ECO:0000313" key="5">
    <source>
        <dbReference type="EMBL" id="OCJ32664.1"/>
    </source>
</evidence>
<evidence type="ECO:0000256" key="3">
    <source>
        <dbReference type="ARBA" id="ARBA00022777"/>
    </source>
</evidence>
<organism evidence="5 6">
    <name type="scientific">Agrobacterium tumefaciens</name>
    <dbReference type="NCBI Taxonomy" id="358"/>
    <lineage>
        <taxon>Bacteria</taxon>
        <taxon>Pseudomonadati</taxon>
        <taxon>Pseudomonadota</taxon>
        <taxon>Alphaproteobacteria</taxon>
        <taxon>Hyphomicrobiales</taxon>
        <taxon>Rhizobiaceae</taxon>
        <taxon>Rhizobium/Agrobacterium group</taxon>
        <taxon>Agrobacterium</taxon>
        <taxon>Agrobacterium tumefaciens complex</taxon>
    </lineage>
</organism>
<comment type="similarity">
    <text evidence="1">Belongs to the carbohydrate kinase PfkB family.</text>
</comment>
<evidence type="ECO:0000313" key="6">
    <source>
        <dbReference type="Proteomes" id="UP000093451"/>
    </source>
</evidence>
<feature type="domain" description="Carbohydrate kinase PfkB" evidence="4">
    <location>
        <begin position="31"/>
        <end position="267"/>
    </location>
</feature>
<dbReference type="Pfam" id="PF00294">
    <property type="entry name" value="PfkB"/>
    <property type="match status" value="1"/>
</dbReference>
<reference evidence="5 6" key="1">
    <citation type="journal article" date="2016" name="PeerJ">
        <title>Gall-ID: tools for genotyping gall-causing phytopathogenic bacteria.</title>
        <authorList>
            <person name="Davis E.W.II."/>
            <person name="Weisberg A.J."/>
            <person name="Tabima J.F."/>
            <person name="Grunwald N.J."/>
            <person name="Chang J.H."/>
        </authorList>
    </citation>
    <scope>NUCLEOTIDE SEQUENCE [LARGE SCALE GENOMIC DNA]</scope>
    <source>
        <strain evidence="5 6">N2/73</strain>
    </source>
</reference>
<evidence type="ECO:0000256" key="1">
    <source>
        <dbReference type="ARBA" id="ARBA00010688"/>
    </source>
</evidence>
<comment type="caution">
    <text evidence="5">The sequence shown here is derived from an EMBL/GenBank/DDBJ whole genome shotgun (WGS) entry which is preliminary data.</text>
</comment>
<proteinExistence type="inferred from homology"/>
<dbReference type="InterPro" id="IPR029056">
    <property type="entry name" value="Ribokinase-like"/>
</dbReference>
<dbReference type="Proteomes" id="UP000093451">
    <property type="component" value="Unassembled WGS sequence"/>
</dbReference>
<dbReference type="InterPro" id="IPR011611">
    <property type="entry name" value="PfkB_dom"/>
</dbReference>
<dbReference type="Gene3D" id="3.40.1190.20">
    <property type="match status" value="1"/>
</dbReference>
<accession>A0AB36EBY2</accession>
<dbReference type="GO" id="GO:0016301">
    <property type="term" value="F:kinase activity"/>
    <property type="evidence" value="ECO:0007669"/>
    <property type="project" value="UniProtKB-KW"/>
</dbReference>
<dbReference type="PANTHER" id="PTHR43085">
    <property type="entry name" value="HEXOKINASE FAMILY MEMBER"/>
    <property type="match status" value="1"/>
</dbReference>
<name>A0AB36EBY2_AGRTU</name>
<gene>
    <name evidence="5" type="ORF">A6U91_20910</name>
</gene>
<sequence length="308" mass="33103">MVNRAAKTDIVGTGFVVLDRVYENNEKAFEALGGSCANVLWSLAILDRQVAPILRLGADDVGEHLVSKFRDAGADTRFIARQASVSSPILVQFTDTQLGTHTFSFTCPDTNTEFPRYQPIGSREVEAAAAVIEHCAVFYADRLNEAIVSAMETVSRQKGIVFFEPSAISDRDLFNRAIDCSTIIKFSSDRLGCEILPALAGKSSIAIVTHGARGLEVVRGSEHTWSDADFIPNVKDTSGSGDMVSVGLINHLVEAGETADTVTFVNVLKGVRAGQRLAAANCSFLGARGLLEHCSPQFAHSILQDAIN</sequence>
<keyword evidence="3" id="KW-0418">Kinase</keyword>